<organism evidence="2 3">
    <name type="scientific">Nocardioides conyzicola</name>
    <dbReference type="NCBI Taxonomy" id="1651781"/>
    <lineage>
        <taxon>Bacteria</taxon>
        <taxon>Bacillati</taxon>
        <taxon>Actinomycetota</taxon>
        <taxon>Actinomycetes</taxon>
        <taxon>Propionibacteriales</taxon>
        <taxon>Nocardioidaceae</taxon>
        <taxon>Nocardioides</taxon>
    </lineage>
</organism>
<feature type="region of interest" description="Disordered" evidence="1">
    <location>
        <begin position="107"/>
        <end position="127"/>
    </location>
</feature>
<evidence type="ECO:0000313" key="2">
    <source>
        <dbReference type="EMBL" id="GAA4697165.1"/>
    </source>
</evidence>
<protein>
    <submittedName>
        <fullName evidence="2">Uncharacterized protein</fullName>
    </submittedName>
</protein>
<evidence type="ECO:0000256" key="1">
    <source>
        <dbReference type="SAM" id="MobiDB-lite"/>
    </source>
</evidence>
<proteinExistence type="predicted"/>
<dbReference type="Proteomes" id="UP001499974">
    <property type="component" value="Unassembled WGS sequence"/>
</dbReference>
<sequence>MGPLDVLTMLGLPEALVNSCRDILEEHASHIQKGQPPNVSGVFGGSEPGALLDHHTGVAHQHVVDALNDMVVGLQVYAENLSQFSKNLTEQDLQAAADLTPSRKAELAAAGSHLNSDNFHGHGGGNH</sequence>
<evidence type="ECO:0000313" key="3">
    <source>
        <dbReference type="Proteomes" id="UP001499974"/>
    </source>
</evidence>
<reference evidence="3" key="1">
    <citation type="journal article" date="2019" name="Int. J. Syst. Evol. Microbiol.">
        <title>The Global Catalogue of Microorganisms (GCM) 10K type strain sequencing project: providing services to taxonomists for standard genome sequencing and annotation.</title>
        <authorList>
            <consortium name="The Broad Institute Genomics Platform"/>
            <consortium name="The Broad Institute Genome Sequencing Center for Infectious Disease"/>
            <person name="Wu L."/>
            <person name="Ma J."/>
        </authorList>
    </citation>
    <scope>NUCLEOTIDE SEQUENCE [LARGE SCALE GENOMIC DNA]</scope>
    <source>
        <strain evidence="3">JCM 18531</strain>
    </source>
</reference>
<dbReference type="EMBL" id="BAABKM010000002">
    <property type="protein sequence ID" value="GAA4697165.1"/>
    <property type="molecule type" value="Genomic_DNA"/>
</dbReference>
<accession>A0ABP8WXF5</accession>
<gene>
    <name evidence="2" type="ORF">GCM10023349_11190</name>
</gene>
<keyword evidence="3" id="KW-1185">Reference proteome</keyword>
<name>A0ABP8WXF5_9ACTN</name>
<comment type="caution">
    <text evidence="2">The sequence shown here is derived from an EMBL/GenBank/DDBJ whole genome shotgun (WGS) entry which is preliminary data.</text>
</comment>